<organism evidence="1 2">
    <name type="scientific">Colletotrichum incanum</name>
    <name type="common">Soybean anthracnose fungus</name>
    <dbReference type="NCBI Taxonomy" id="1573173"/>
    <lineage>
        <taxon>Eukaryota</taxon>
        <taxon>Fungi</taxon>
        <taxon>Dikarya</taxon>
        <taxon>Ascomycota</taxon>
        <taxon>Pezizomycotina</taxon>
        <taxon>Sordariomycetes</taxon>
        <taxon>Hypocreomycetidae</taxon>
        <taxon>Glomerellales</taxon>
        <taxon>Glomerellaceae</taxon>
        <taxon>Colletotrichum</taxon>
        <taxon>Colletotrichum spaethianum species complex</taxon>
    </lineage>
</organism>
<proteinExistence type="predicted"/>
<accession>A0A166LGX4</accession>
<comment type="caution">
    <text evidence="1">The sequence shown here is derived from an EMBL/GenBank/DDBJ whole genome shotgun (WGS) entry which is preliminary data.</text>
</comment>
<protein>
    <submittedName>
        <fullName evidence="1">Uncharacterized protein</fullName>
    </submittedName>
</protein>
<reference evidence="1 2" key="1">
    <citation type="submission" date="2015-06" db="EMBL/GenBank/DDBJ databases">
        <title>Survival trade-offs in plant roots during colonization by closely related pathogenic and mutualistic fungi.</title>
        <authorList>
            <person name="Hacquard S."/>
            <person name="Kracher B."/>
            <person name="Hiruma K."/>
            <person name="Weinman A."/>
            <person name="Muench P."/>
            <person name="Garrido Oter R."/>
            <person name="Ver Loren van Themaat E."/>
            <person name="Dallerey J.-F."/>
            <person name="Damm U."/>
            <person name="Henrissat B."/>
            <person name="Lespinet O."/>
            <person name="Thon M."/>
            <person name="Kemen E."/>
            <person name="McHardy A.C."/>
            <person name="Schulze-Lefert P."/>
            <person name="O'Connell R.J."/>
        </authorList>
    </citation>
    <scope>NUCLEOTIDE SEQUENCE [LARGE SCALE GENOMIC DNA]</scope>
    <source>
        <strain evidence="1 2">MAFF 238704</strain>
    </source>
</reference>
<evidence type="ECO:0000313" key="1">
    <source>
        <dbReference type="EMBL" id="KZL63506.1"/>
    </source>
</evidence>
<dbReference type="EMBL" id="LFIW01002757">
    <property type="protein sequence ID" value="KZL63506.1"/>
    <property type="molecule type" value="Genomic_DNA"/>
</dbReference>
<sequence length="64" mass="7045">MHSEWPIIVSGPSYSVPNYLTCSYVMSSLSAIATSPPAQFTPLRTTTLLRVILSFSINNPLLYP</sequence>
<evidence type="ECO:0000313" key="2">
    <source>
        <dbReference type="Proteomes" id="UP000076584"/>
    </source>
</evidence>
<gene>
    <name evidence="1" type="ORF">CI238_12808</name>
</gene>
<keyword evidence="2" id="KW-1185">Reference proteome</keyword>
<name>A0A166LGX4_COLIC</name>
<dbReference type="AlphaFoldDB" id="A0A166LGX4"/>
<dbReference type="Proteomes" id="UP000076584">
    <property type="component" value="Unassembled WGS sequence"/>
</dbReference>